<keyword evidence="3 6" id="KW-1133">Transmembrane helix</keyword>
<dbReference type="GO" id="GO:0016020">
    <property type="term" value="C:membrane"/>
    <property type="evidence" value="ECO:0007669"/>
    <property type="project" value="UniProtKB-SubCell"/>
</dbReference>
<feature type="transmembrane region" description="Helical" evidence="6">
    <location>
        <begin position="118"/>
        <end position="137"/>
    </location>
</feature>
<feature type="transmembrane region" description="Helical" evidence="6">
    <location>
        <begin position="453"/>
        <end position="472"/>
    </location>
</feature>
<evidence type="ECO:0000313" key="7">
    <source>
        <dbReference type="EMBL" id="KAK0715061.1"/>
    </source>
</evidence>
<dbReference type="EMBL" id="JAUKUA010000004">
    <property type="protein sequence ID" value="KAK0715061.1"/>
    <property type="molecule type" value="Genomic_DNA"/>
</dbReference>
<feature type="transmembrane region" description="Helical" evidence="6">
    <location>
        <begin position="179"/>
        <end position="203"/>
    </location>
</feature>
<evidence type="ECO:0000256" key="5">
    <source>
        <dbReference type="SAM" id="MobiDB-lite"/>
    </source>
</evidence>
<evidence type="ECO:0000256" key="3">
    <source>
        <dbReference type="ARBA" id="ARBA00022989"/>
    </source>
</evidence>
<dbReference type="InterPro" id="IPR011701">
    <property type="entry name" value="MFS"/>
</dbReference>
<evidence type="ECO:0000313" key="8">
    <source>
        <dbReference type="Proteomes" id="UP001172102"/>
    </source>
</evidence>
<dbReference type="Proteomes" id="UP001172102">
    <property type="component" value="Unassembled WGS sequence"/>
</dbReference>
<dbReference type="Gene3D" id="1.20.1250.20">
    <property type="entry name" value="MFS general substrate transporter like domains"/>
    <property type="match status" value="1"/>
</dbReference>
<evidence type="ECO:0000256" key="6">
    <source>
        <dbReference type="SAM" id="Phobius"/>
    </source>
</evidence>
<comment type="subcellular location">
    <subcellularLocation>
        <location evidence="1">Membrane</location>
        <topology evidence="1">Multi-pass membrane protein</topology>
    </subcellularLocation>
</comment>
<dbReference type="GO" id="GO:0022857">
    <property type="term" value="F:transmembrane transporter activity"/>
    <property type="evidence" value="ECO:0007669"/>
    <property type="project" value="InterPro"/>
</dbReference>
<feature type="transmembrane region" description="Helical" evidence="6">
    <location>
        <begin position="366"/>
        <end position="385"/>
    </location>
</feature>
<proteinExistence type="predicted"/>
<dbReference type="SUPFAM" id="SSF103473">
    <property type="entry name" value="MFS general substrate transporter"/>
    <property type="match status" value="1"/>
</dbReference>
<name>A0AA40AFU0_9PEZI</name>
<dbReference type="PANTHER" id="PTHR23507">
    <property type="entry name" value="ZGC:174356"/>
    <property type="match status" value="1"/>
</dbReference>
<evidence type="ECO:0000256" key="2">
    <source>
        <dbReference type="ARBA" id="ARBA00022692"/>
    </source>
</evidence>
<sequence>MTDQAREESPLLASVNHLGNHDSGSDSDSDPGVGGRASETWALPATTRDIPPSKRFLVLLLCLALSVLLGVGDQLVSTPLLVLEEEIICRQVHGPDPVFSGDGNPCKDKHVQGELSFLTGWATFFALVPGVIMAVPYGAVADRYGRTPILGLSIMGVFLNLLFSSLICVLPDTFPLRLVWLSSAAFFVGGGPTVYMAMMYTIVADISNEAQKSTAFFFLGSVIQGSALLSNPITYFVMKKSAWFSITIGLILLALATVMAFFLPETLNQRAAVRTSSLAEESFAEAEADGQNSRARRLLVKAIAALKHTFHAAHWLFWEHKLLGLLLLSLTMEILGRCVTFIDSQYISNRYKMTFSEAGLVESVKIFFQLLLLTTILPLTSQLLLTKFKYTAREKDLRLTQASAVLAATGIVILALAETKLFMIIGIIISATGVGFTFMLRGLMTSLVGGHEVGLLFTSIALVETAAALVSGPSYAKLYKIGLYLGPEWIGLPYLVAGVVLILAAVLVGIIRVSGVADHHDKRPQSREGFEGPREVEHSE</sequence>
<reference evidence="7" key="1">
    <citation type="submission" date="2023-06" db="EMBL/GenBank/DDBJ databases">
        <title>Genome-scale phylogeny and comparative genomics of the fungal order Sordariales.</title>
        <authorList>
            <consortium name="Lawrence Berkeley National Laboratory"/>
            <person name="Hensen N."/>
            <person name="Bonometti L."/>
            <person name="Westerberg I."/>
            <person name="Brannstrom I.O."/>
            <person name="Guillou S."/>
            <person name="Cros-Aarteil S."/>
            <person name="Calhoun S."/>
            <person name="Haridas S."/>
            <person name="Kuo A."/>
            <person name="Mondo S."/>
            <person name="Pangilinan J."/>
            <person name="Riley R."/>
            <person name="Labutti K."/>
            <person name="Andreopoulos B."/>
            <person name="Lipzen A."/>
            <person name="Chen C."/>
            <person name="Yanf M."/>
            <person name="Daum C."/>
            <person name="Ng V."/>
            <person name="Clum A."/>
            <person name="Steindorff A."/>
            <person name="Ohm R."/>
            <person name="Martin F."/>
            <person name="Silar P."/>
            <person name="Natvig D."/>
            <person name="Lalanne C."/>
            <person name="Gautier V."/>
            <person name="Ament-Velasquez S.L."/>
            <person name="Kruys A."/>
            <person name="Hutchinson M.I."/>
            <person name="Powell A.J."/>
            <person name="Barry K."/>
            <person name="Miller A.N."/>
            <person name="Grigoriev I.V."/>
            <person name="Debuchy R."/>
            <person name="Gladieux P."/>
            <person name="Thoren M.H."/>
            <person name="Johannesson H."/>
        </authorList>
    </citation>
    <scope>NUCLEOTIDE SEQUENCE</scope>
    <source>
        <strain evidence="7">SMH4607-1</strain>
    </source>
</reference>
<accession>A0AA40AFU0</accession>
<dbReference type="Pfam" id="PF07690">
    <property type="entry name" value="MFS_1"/>
    <property type="match status" value="1"/>
</dbReference>
<feature type="transmembrane region" description="Helical" evidence="6">
    <location>
        <begin position="149"/>
        <end position="167"/>
    </location>
</feature>
<dbReference type="PANTHER" id="PTHR23507:SF1">
    <property type="entry name" value="FI18259P1-RELATED"/>
    <property type="match status" value="1"/>
</dbReference>
<dbReference type="AlphaFoldDB" id="A0AA40AFU0"/>
<evidence type="ECO:0000256" key="4">
    <source>
        <dbReference type="ARBA" id="ARBA00023136"/>
    </source>
</evidence>
<feature type="transmembrane region" description="Helical" evidence="6">
    <location>
        <begin position="422"/>
        <end position="441"/>
    </location>
</feature>
<feature type="transmembrane region" description="Helical" evidence="6">
    <location>
        <begin position="243"/>
        <end position="264"/>
    </location>
</feature>
<keyword evidence="8" id="KW-1185">Reference proteome</keyword>
<feature type="transmembrane region" description="Helical" evidence="6">
    <location>
        <begin position="397"/>
        <end position="416"/>
    </location>
</feature>
<evidence type="ECO:0000256" key="1">
    <source>
        <dbReference type="ARBA" id="ARBA00004141"/>
    </source>
</evidence>
<feature type="transmembrane region" description="Helical" evidence="6">
    <location>
        <begin position="56"/>
        <end position="76"/>
    </location>
</feature>
<dbReference type="InterPro" id="IPR036259">
    <property type="entry name" value="MFS_trans_sf"/>
</dbReference>
<feature type="transmembrane region" description="Helical" evidence="6">
    <location>
        <begin position="322"/>
        <end position="346"/>
    </location>
</feature>
<keyword evidence="2 6" id="KW-0812">Transmembrane</keyword>
<organism evidence="7 8">
    <name type="scientific">Lasiosphaeris hirsuta</name>
    <dbReference type="NCBI Taxonomy" id="260670"/>
    <lineage>
        <taxon>Eukaryota</taxon>
        <taxon>Fungi</taxon>
        <taxon>Dikarya</taxon>
        <taxon>Ascomycota</taxon>
        <taxon>Pezizomycotina</taxon>
        <taxon>Sordariomycetes</taxon>
        <taxon>Sordariomycetidae</taxon>
        <taxon>Sordariales</taxon>
        <taxon>Lasiosphaeriaceae</taxon>
        <taxon>Lasiosphaeris</taxon>
    </lineage>
</organism>
<protein>
    <submittedName>
        <fullName evidence="7">Major facilitator superfamily domain-containing protein</fullName>
    </submittedName>
</protein>
<gene>
    <name evidence="7" type="ORF">B0H67DRAFT_579881</name>
</gene>
<comment type="caution">
    <text evidence="7">The sequence shown here is derived from an EMBL/GenBank/DDBJ whole genome shotgun (WGS) entry which is preliminary data.</text>
</comment>
<feature type="transmembrane region" description="Helical" evidence="6">
    <location>
        <begin position="215"/>
        <end position="237"/>
    </location>
</feature>
<feature type="transmembrane region" description="Helical" evidence="6">
    <location>
        <begin position="492"/>
        <end position="513"/>
    </location>
</feature>
<feature type="region of interest" description="Disordered" evidence="5">
    <location>
        <begin position="520"/>
        <end position="540"/>
    </location>
</feature>
<feature type="region of interest" description="Disordered" evidence="5">
    <location>
        <begin position="1"/>
        <end position="40"/>
    </location>
</feature>
<keyword evidence="4 6" id="KW-0472">Membrane</keyword>